<dbReference type="InParanoid" id="W7XCP9"/>
<dbReference type="Proteomes" id="UP000009168">
    <property type="component" value="Unassembled WGS sequence"/>
</dbReference>
<organism evidence="1 2">
    <name type="scientific">Tetrahymena thermophila (strain SB210)</name>
    <dbReference type="NCBI Taxonomy" id="312017"/>
    <lineage>
        <taxon>Eukaryota</taxon>
        <taxon>Sar</taxon>
        <taxon>Alveolata</taxon>
        <taxon>Ciliophora</taxon>
        <taxon>Intramacronucleata</taxon>
        <taxon>Oligohymenophorea</taxon>
        <taxon>Hymenostomatida</taxon>
        <taxon>Tetrahymenina</taxon>
        <taxon>Tetrahymenidae</taxon>
        <taxon>Tetrahymena</taxon>
    </lineage>
</organism>
<dbReference type="RefSeq" id="XP_012655900.1">
    <property type="nucleotide sequence ID" value="XM_012800446.1"/>
</dbReference>
<accession>W7XCP9</accession>
<reference evidence="2" key="1">
    <citation type="journal article" date="2006" name="PLoS Biol.">
        <title>Macronuclear genome sequence of the ciliate Tetrahymena thermophila, a model eukaryote.</title>
        <authorList>
            <person name="Eisen J.A."/>
            <person name="Coyne R.S."/>
            <person name="Wu M."/>
            <person name="Wu D."/>
            <person name="Thiagarajan M."/>
            <person name="Wortman J.R."/>
            <person name="Badger J.H."/>
            <person name="Ren Q."/>
            <person name="Amedeo P."/>
            <person name="Jones K.M."/>
            <person name="Tallon L.J."/>
            <person name="Delcher A.L."/>
            <person name="Salzberg S.L."/>
            <person name="Silva J.C."/>
            <person name="Haas B.J."/>
            <person name="Majoros W.H."/>
            <person name="Farzad M."/>
            <person name="Carlton J.M."/>
            <person name="Smith R.K. Jr."/>
            <person name="Garg J."/>
            <person name="Pearlman R.E."/>
            <person name="Karrer K.M."/>
            <person name="Sun L."/>
            <person name="Manning G."/>
            <person name="Elde N.C."/>
            <person name="Turkewitz A.P."/>
            <person name="Asai D.J."/>
            <person name="Wilkes D.E."/>
            <person name="Wang Y."/>
            <person name="Cai H."/>
            <person name="Collins K."/>
            <person name="Stewart B.A."/>
            <person name="Lee S.R."/>
            <person name="Wilamowska K."/>
            <person name="Weinberg Z."/>
            <person name="Ruzzo W.L."/>
            <person name="Wloga D."/>
            <person name="Gaertig J."/>
            <person name="Frankel J."/>
            <person name="Tsao C.-C."/>
            <person name="Gorovsky M.A."/>
            <person name="Keeling P.J."/>
            <person name="Waller R.F."/>
            <person name="Patron N.J."/>
            <person name="Cherry J.M."/>
            <person name="Stover N.A."/>
            <person name="Krieger C.J."/>
            <person name="del Toro C."/>
            <person name="Ryder H.F."/>
            <person name="Williamson S.C."/>
            <person name="Barbeau R.A."/>
            <person name="Hamilton E.P."/>
            <person name="Orias E."/>
        </authorList>
    </citation>
    <scope>NUCLEOTIDE SEQUENCE [LARGE SCALE GENOMIC DNA]</scope>
    <source>
        <strain evidence="2">SB210</strain>
    </source>
</reference>
<dbReference type="GeneID" id="24442578"/>
<gene>
    <name evidence="1" type="ORF">TTHERM_002653358</name>
</gene>
<dbReference type="KEGG" id="tet:TTHERM_002653358"/>
<evidence type="ECO:0000313" key="2">
    <source>
        <dbReference type="Proteomes" id="UP000009168"/>
    </source>
</evidence>
<sequence length="108" mass="13315">MNEFLYYIDDLLQQHVSSVKIRFLLELKQGFLLQKQKIISLQKLHLLINQERHKKKQANKYISIKQIISYWQYLKIGSIKFTHSFNLIIQKRVRLFIYFEKYIYLFTN</sequence>
<dbReference type="AlphaFoldDB" id="W7XCP9"/>
<proteinExistence type="predicted"/>
<protein>
    <submittedName>
        <fullName evidence="1">Uncharacterized protein</fullName>
    </submittedName>
</protein>
<dbReference type="EMBL" id="GG662378">
    <property type="protein sequence ID" value="EWS71566.1"/>
    <property type="molecule type" value="Genomic_DNA"/>
</dbReference>
<keyword evidence="2" id="KW-1185">Reference proteome</keyword>
<evidence type="ECO:0000313" key="1">
    <source>
        <dbReference type="EMBL" id="EWS71566.1"/>
    </source>
</evidence>
<name>W7XCP9_TETTS</name>